<comment type="caution">
    <text evidence="2">The sequence shown here is derived from an EMBL/GenBank/DDBJ whole genome shotgun (WGS) entry which is preliminary data.</text>
</comment>
<dbReference type="RefSeq" id="WP_136774593.1">
    <property type="nucleotide sequence ID" value="NZ_CP156074.1"/>
</dbReference>
<keyword evidence="3" id="KW-1185">Reference proteome</keyword>
<feature type="chain" id="PRO_5020823071" evidence="1">
    <location>
        <begin position="21"/>
        <end position="208"/>
    </location>
</feature>
<reference evidence="2 3" key="1">
    <citation type="submission" date="2019-04" db="EMBL/GenBank/DDBJ databases">
        <title>Chitiniphilus eburnea sp. nov., a novel chitinolytic bacterium isolated from aquaculture sludge.</title>
        <authorList>
            <person name="Sheng M."/>
        </authorList>
    </citation>
    <scope>NUCLEOTIDE SEQUENCE [LARGE SCALE GENOMIC DNA]</scope>
    <source>
        <strain evidence="2 3">HX-2-15</strain>
    </source>
</reference>
<dbReference type="Proteomes" id="UP000310016">
    <property type="component" value="Unassembled WGS sequence"/>
</dbReference>
<keyword evidence="1" id="KW-0732">Signal</keyword>
<dbReference type="OrthoDB" id="9255707at2"/>
<protein>
    <submittedName>
        <fullName evidence="2">Uncharacterized protein</fullName>
    </submittedName>
</protein>
<accession>A0A4U0PFW5</accession>
<dbReference type="AlphaFoldDB" id="A0A4U0PFW5"/>
<gene>
    <name evidence="2" type="ORF">FAZ21_16755</name>
</gene>
<name>A0A4U0PFW5_9NEIS</name>
<evidence type="ECO:0000313" key="3">
    <source>
        <dbReference type="Proteomes" id="UP000310016"/>
    </source>
</evidence>
<evidence type="ECO:0000313" key="2">
    <source>
        <dbReference type="EMBL" id="TJZ66833.1"/>
    </source>
</evidence>
<dbReference type="EMBL" id="SUMF01000029">
    <property type="protein sequence ID" value="TJZ66833.1"/>
    <property type="molecule type" value="Genomic_DNA"/>
</dbReference>
<organism evidence="2 3">
    <name type="scientific">Chitiniphilus eburneus</name>
    <dbReference type="NCBI Taxonomy" id="2571148"/>
    <lineage>
        <taxon>Bacteria</taxon>
        <taxon>Pseudomonadati</taxon>
        <taxon>Pseudomonadota</taxon>
        <taxon>Betaproteobacteria</taxon>
        <taxon>Neisseriales</taxon>
        <taxon>Chitinibacteraceae</taxon>
        <taxon>Chitiniphilus</taxon>
    </lineage>
</organism>
<evidence type="ECO:0000256" key="1">
    <source>
        <dbReference type="SAM" id="SignalP"/>
    </source>
</evidence>
<proteinExistence type="predicted"/>
<feature type="signal peptide" evidence="1">
    <location>
        <begin position="1"/>
        <end position="20"/>
    </location>
</feature>
<sequence length="208" mass="22733">MKMRFALVCLLVLAPHIAAASNFIAVKLDRGVELQLPKDWGLFTAEHHQLIDTTVEATMELSGVGAPDRTKANLIAAYSMPRSTYAAVRVDSTKPLAGSTSAIANMSTAGIKLFQAGVHSTLQKTLRQQGLQLLAFYGVRRATISGYPALITDYRHSDPKGPVIGSIVQIFTPSQTLAINLSYRESEQAIWKSVIGKVYKSIIIHRWP</sequence>